<keyword evidence="15 17" id="KW-0472">Membrane</keyword>
<evidence type="ECO:0000256" key="6">
    <source>
        <dbReference type="ARBA" id="ARBA00022660"/>
    </source>
</evidence>
<dbReference type="GO" id="GO:0008137">
    <property type="term" value="F:NADH dehydrogenase (ubiquinone) activity"/>
    <property type="evidence" value="ECO:0007669"/>
    <property type="project" value="UniProtKB-EC"/>
</dbReference>
<evidence type="ECO:0000256" key="9">
    <source>
        <dbReference type="ARBA" id="ARBA00022967"/>
    </source>
</evidence>
<keyword evidence="9 17" id="KW-1278">Translocase</keyword>
<feature type="transmembrane region" description="Helical" evidence="17">
    <location>
        <begin position="27"/>
        <end position="48"/>
    </location>
</feature>
<evidence type="ECO:0000256" key="1">
    <source>
        <dbReference type="ARBA" id="ARBA00004448"/>
    </source>
</evidence>
<feature type="transmembrane region" description="Helical" evidence="17">
    <location>
        <begin position="233"/>
        <end position="258"/>
    </location>
</feature>
<dbReference type="InterPro" id="IPR003917">
    <property type="entry name" value="NADH_UbQ_OxRdtase_chain2"/>
</dbReference>
<comment type="function">
    <text evidence="17">Core subunit of the mitochondrial membrane respiratory chain NADH dehydrogenase (Complex I) which catalyzes electron transfer from NADH through the respiratory chain, using ubiquinone as an electron acceptor. Essential for the catalytic activity and assembly of complex I.</text>
</comment>
<evidence type="ECO:0000256" key="5">
    <source>
        <dbReference type="ARBA" id="ARBA00022448"/>
    </source>
</evidence>
<gene>
    <name evidence="19" type="primary">ND2</name>
</gene>
<keyword evidence="5" id="KW-0813">Transport</keyword>
<sequence>MSMLPFSSLFLSTLVIGSLISISSNHWILIWVGLELNLISFIPLLFLSNFNTENEAAMKYFLAQALGSSLLLIGGTNLYFSAQSLISSSLSSYIILLGLLTKLGLPPCHFWFPSVMNSLSWPLCLILSTWQKVAPLLILTYLFSSLSFITIALIITLSSLVGGVGGLSQSLLKPLLAYSSIGHMSWILAAGLSSLSSSLFYFLIYVIISSSIMFLLFLYNLFSLSSAALSSKFSWLIPCSLVLTFLSLGGVPPFLGFFPKWMVIQNLAEMGFFIPLILILGSLLNLFYYLNFLFISLINKNTPLFIFPSKSFHISSWLLILCSSSIFLAPIALVLF</sequence>
<evidence type="ECO:0000259" key="18">
    <source>
        <dbReference type="Pfam" id="PF00361"/>
    </source>
</evidence>
<evidence type="ECO:0000256" key="3">
    <source>
        <dbReference type="ARBA" id="ARBA00012944"/>
    </source>
</evidence>
<feature type="transmembrane region" description="Helical" evidence="17">
    <location>
        <begin position="314"/>
        <end position="335"/>
    </location>
</feature>
<dbReference type="AlphaFoldDB" id="A0A343W6I0"/>
<dbReference type="InterPro" id="IPR050175">
    <property type="entry name" value="Complex_I_Subunit_2"/>
</dbReference>
<feature type="transmembrane region" description="Helical" evidence="17">
    <location>
        <begin position="92"/>
        <end position="112"/>
    </location>
</feature>
<protein>
    <recommendedName>
        <fullName evidence="4 17">NADH-ubiquinone oxidoreductase chain 2</fullName>
        <ecNumber evidence="3 17">7.1.1.2</ecNumber>
    </recommendedName>
</protein>
<dbReference type="EMBL" id="KY753836">
    <property type="protein sequence ID" value="AVW86202.1"/>
    <property type="molecule type" value="Genomic_DNA"/>
</dbReference>
<geneLocation type="mitochondrion" evidence="19"/>
<keyword evidence="13 17" id="KW-0830">Ubiquinone</keyword>
<feature type="transmembrane region" description="Helical" evidence="17">
    <location>
        <begin position="175"/>
        <end position="192"/>
    </location>
</feature>
<keyword evidence="6 17" id="KW-0679">Respiratory chain</keyword>
<comment type="subcellular location">
    <subcellularLocation>
        <location evidence="1 17">Mitochondrion inner membrane</location>
        <topology evidence="1 17">Multi-pass membrane protein</topology>
    </subcellularLocation>
</comment>
<organism evidence="19">
    <name type="scientific">Pisione sp. YZ-2018</name>
    <dbReference type="NCBI Taxonomy" id="2153337"/>
    <lineage>
        <taxon>Eukaryota</taxon>
        <taxon>Metazoa</taxon>
        <taxon>Spiralia</taxon>
        <taxon>Lophotrochozoa</taxon>
        <taxon>Annelida</taxon>
        <taxon>Polychaeta</taxon>
        <taxon>Errantia</taxon>
        <taxon>Phyllodocida</taxon>
        <taxon>Pisionidae</taxon>
        <taxon>Pisione</taxon>
    </lineage>
</organism>
<feature type="transmembrane region" description="Helical" evidence="17">
    <location>
        <begin position="270"/>
        <end position="294"/>
    </location>
</feature>
<dbReference type="GO" id="GO:0006120">
    <property type="term" value="P:mitochondrial electron transport, NADH to ubiquinone"/>
    <property type="evidence" value="ECO:0007669"/>
    <property type="project" value="InterPro"/>
</dbReference>
<keyword evidence="10 17" id="KW-0249">Electron transport</keyword>
<feature type="transmembrane region" description="Helical" evidence="17">
    <location>
        <begin position="60"/>
        <end position="80"/>
    </location>
</feature>
<dbReference type="Pfam" id="PF00361">
    <property type="entry name" value="Proton_antipo_M"/>
    <property type="match status" value="1"/>
</dbReference>
<evidence type="ECO:0000256" key="7">
    <source>
        <dbReference type="ARBA" id="ARBA00022692"/>
    </source>
</evidence>
<keyword evidence="8 17" id="KW-0999">Mitochondrion inner membrane</keyword>
<evidence type="ECO:0000256" key="10">
    <source>
        <dbReference type="ARBA" id="ARBA00022982"/>
    </source>
</evidence>
<evidence type="ECO:0000256" key="15">
    <source>
        <dbReference type="ARBA" id="ARBA00023136"/>
    </source>
</evidence>
<dbReference type="EC" id="7.1.1.2" evidence="3 17"/>
<feature type="transmembrane region" description="Helical" evidence="17">
    <location>
        <begin position="199"/>
        <end position="221"/>
    </location>
</feature>
<evidence type="ECO:0000256" key="17">
    <source>
        <dbReference type="RuleBase" id="RU003403"/>
    </source>
</evidence>
<accession>A0A343W6I0</accession>
<evidence type="ECO:0000256" key="14">
    <source>
        <dbReference type="ARBA" id="ARBA00023128"/>
    </source>
</evidence>
<evidence type="ECO:0000256" key="2">
    <source>
        <dbReference type="ARBA" id="ARBA00007012"/>
    </source>
</evidence>
<keyword evidence="14 17" id="KW-0496">Mitochondrion</keyword>
<feature type="domain" description="NADH:quinone oxidoreductase/Mrp antiporter transmembrane" evidence="18">
    <location>
        <begin position="24"/>
        <end position="281"/>
    </location>
</feature>
<evidence type="ECO:0000256" key="16">
    <source>
        <dbReference type="ARBA" id="ARBA00049551"/>
    </source>
</evidence>
<feature type="transmembrane region" description="Helical" evidence="17">
    <location>
        <begin position="133"/>
        <end position="155"/>
    </location>
</feature>
<evidence type="ECO:0000256" key="13">
    <source>
        <dbReference type="ARBA" id="ARBA00023075"/>
    </source>
</evidence>
<comment type="catalytic activity">
    <reaction evidence="16 17">
        <text>a ubiquinone + NADH + 5 H(+)(in) = a ubiquinol + NAD(+) + 4 H(+)(out)</text>
        <dbReference type="Rhea" id="RHEA:29091"/>
        <dbReference type="Rhea" id="RHEA-COMP:9565"/>
        <dbReference type="Rhea" id="RHEA-COMP:9566"/>
        <dbReference type="ChEBI" id="CHEBI:15378"/>
        <dbReference type="ChEBI" id="CHEBI:16389"/>
        <dbReference type="ChEBI" id="CHEBI:17976"/>
        <dbReference type="ChEBI" id="CHEBI:57540"/>
        <dbReference type="ChEBI" id="CHEBI:57945"/>
        <dbReference type="EC" id="7.1.1.2"/>
    </reaction>
</comment>
<evidence type="ECO:0000256" key="11">
    <source>
        <dbReference type="ARBA" id="ARBA00022989"/>
    </source>
</evidence>
<name>A0A343W6I0_9ANNE</name>
<evidence type="ECO:0000256" key="8">
    <source>
        <dbReference type="ARBA" id="ARBA00022792"/>
    </source>
</evidence>
<keyword evidence="12 17" id="KW-0520">NAD</keyword>
<proteinExistence type="inferred from homology"/>
<evidence type="ECO:0000313" key="19">
    <source>
        <dbReference type="EMBL" id="AVW86202.1"/>
    </source>
</evidence>
<comment type="similarity">
    <text evidence="2 17">Belongs to the complex I subunit 2 family.</text>
</comment>
<evidence type="ECO:0000256" key="4">
    <source>
        <dbReference type="ARBA" id="ARBA00021008"/>
    </source>
</evidence>
<dbReference type="PRINTS" id="PR01436">
    <property type="entry name" value="NADHDHGNASE2"/>
</dbReference>
<reference evidence="19" key="1">
    <citation type="journal article" date="2018" name="Mol. Phylogenet. Evol.">
        <title>Phylogeny, evolution and mitochondrial gene order rearrangement in scale worms (Aphroditiformia, Annelida).</title>
        <authorList>
            <person name="Zhang Y."/>
            <person name="Sun J."/>
            <person name="Rouse G.W."/>
            <person name="Wiklund H."/>
            <person name="Pleijel F."/>
            <person name="Watanabe H.K."/>
            <person name="Chen C."/>
            <person name="Qian P.-Y."/>
            <person name="Qiu J.-W."/>
        </authorList>
    </citation>
    <scope>NUCLEOTIDE SEQUENCE</scope>
</reference>
<dbReference type="PANTHER" id="PTHR46552">
    <property type="entry name" value="NADH-UBIQUINONE OXIDOREDUCTASE CHAIN 2"/>
    <property type="match status" value="1"/>
</dbReference>
<evidence type="ECO:0000256" key="12">
    <source>
        <dbReference type="ARBA" id="ARBA00023027"/>
    </source>
</evidence>
<dbReference type="GO" id="GO:0005743">
    <property type="term" value="C:mitochondrial inner membrane"/>
    <property type="evidence" value="ECO:0007669"/>
    <property type="project" value="UniProtKB-SubCell"/>
</dbReference>
<keyword evidence="7 17" id="KW-0812">Transmembrane</keyword>
<dbReference type="PANTHER" id="PTHR46552:SF1">
    <property type="entry name" value="NADH-UBIQUINONE OXIDOREDUCTASE CHAIN 2"/>
    <property type="match status" value="1"/>
</dbReference>
<dbReference type="InterPro" id="IPR001750">
    <property type="entry name" value="ND/Mrp_TM"/>
</dbReference>
<keyword evidence="11 17" id="KW-1133">Transmembrane helix</keyword>